<name>A0A3T0N780_9RHOB</name>
<feature type="region of interest" description="Disordered" evidence="2">
    <location>
        <begin position="1"/>
        <end position="20"/>
    </location>
</feature>
<evidence type="ECO:0000313" key="3">
    <source>
        <dbReference type="EMBL" id="AZV79890.1"/>
    </source>
</evidence>
<dbReference type="Proteomes" id="UP000283063">
    <property type="component" value="Chromosome"/>
</dbReference>
<keyword evidence="1" id="KW-0040">ANK repeat</keyword>
<dbReference type="InterPro" id="IPR036770">
    <property type="entry name" value="Ankyrin_rpt-contain_sf"/>
</dbReference>
<protein>
    <submittedName>
        <fullName evidence="3">Ankyrin repeat domain-containing protein</fullName>
    </submittedName>
</protein>
<accession>A0A3T0N780</accession>
<dbReference type="SMART" id="SM00248">
    <property type="entry name" value="ANK"/>
    <property type="match status" value="1"/>
</dbReference>
<dbReference type="PROSITE" id="PS50297">
    <property type="entry name" value="ANK_REP_REGION"/>
    <property type="match status" value="1"/>
</dbReference>
<keyword evidence="4" id="KW-1185">Reference proteome</keyword>
<feature type="compositionally biased region" description="Polar residues" evidence="2">
    <location>
        <begin position="8"/>
        <end position="20"/>
    </location>
</feature>
<dbReference type="SUPFAM" id="SSF48403">
    <property type="entry name" value="Ankyrin repeat"/>
    <property type="match status" value="1"/>
</dbReference>
<dbReference type="OrthoDB" id="7872474at2"/>
<dbReference type="EMBL" id="CP033219">
    <property type="protein sequence ID" value="AZV79890.1"/>
    <property type="molecule type" value="Genomic_DNA"/>
</dbReference>
<proteinExistence type="predicted"/>
<dbReference type="AlphaFoldDB" id="A0A3T0N780"/>
<evidence type="ECO:0000256" key="2">
    <source>
        <dbReference type="SAM" id="MobiDB-lite"/>
    </source>
</evidence>
<evidence type="ECO:0000313" key="4">
    <source>
        <dbReference type="Proteomes" id="UP000283063"/>
    </source>
</evidence>
<dbReference type="RefSeq" id="WP_127750479.1">
    <property type="nucleotide sequence ID" value="NZ_CP033219.1"/>
</dbReference>
<sequence>MLAREEGNTSLHRAASSGSSENIEALLDAGADVNARGGEHGHTALHTAIGGKRRASTLRRSRRQHKGPIWNTLRHR</sequence>
<feature type="region of interest" description="Disordered" evidence="2">
    <location>
        <begin position="33"/>
        <end position="76"/>
    </location>
</feature>
<dbReference type="InterPro" id="IPR002110">
    <property type="entry name" value="Ankyrin_rpt"/>
</dbReference>
<dbReference type="PROSITE" id="PS50088">
    <property type="entry name" value="ANK_REPEAT"/>
    <property type="match status" value="1"/>
</dbReference>
<reference evidence="3 4" key="1">
    <citation type="submission" date="2018-10" db="EMBL/GenBank/DDBJ databases">
        <title>Parasedimentitalea marina sp. nov., a psychrophilic bacterium isolated from deep seawater of the New Britain Trench.</title>
        <authorList>
            <person name="Cao J."/>
        </authorList>
    </citation>
    <scope>NUCLEOTIDE SEQUENCE [LARGE SCALE GENOMIC DNA]</scope>
    <source>
        <strain evidence="3 4">W43</strain>
    </source>
</reference>
<dbReference type="Gene3D" id="1.25.40.20">
    <property type="entry name" value="Ankyrin repeat-containing domain"/>
    <property type="match status" value="1"/>
</dbReference>
<feature type="compositionally biased region" description="Basic residues" evidence="2">
    <location>
        <begin position="51"/>
        <end position="66"/>
    </location>
</feature>
<dbReference type="KEGG" id="sedi:EBB79_19730"/>
<feature type="repeat" description="ANK" evidence="1">
    <location>
        <begin position="6"/>
        <end position="38"/>
    </location>
</feature>
<dbReference type="Pfam" id="PF12796">
    <property type="entry name" value="Ank_2"/>
    <property type="match status" value="1"/>
</dbReference>
<evidence type="ECO:0000256" key="1">
    <source>
        <dbReference type="PROSITE-ProRule" id="PRU00023"/>
    </source>
</evidence>
<gene>
    <name evidence="3" type="ORF">EBB79_19730</name>
</gene>
<organism evidence="3 4">
    <name type="scientific">Parasedimentitalea marina</name>
    <dbReference type="NCBI Taxonomy" id="2483033"/>
    <lineage>
        <taxon>Bacteria</taxon>
        <taxon>Pseudomonadati</taxon>
        <taxon>Pseudomonadota</taxon>
        <taxon>Alphaproteobacteria</taxon>
        <taxon>Rhodobacterales</taxon>
        <taxon>Paracoccaceae</taxon>
        <taxon>Parasedimentitalea</taxon>
    </lineage>
</organism>